<name>A0ABN9T4J2_9DINO</name>
<sequence length="141" mass="15706">MSTRPWHIYLPHWSVQERALGGPKGVTLRALQETFLKASTALSWELGDEDRLYVRPLAELQAVRVGEVLDPAERARHSGSPDHRVVELTQASEGAALAGDALWFVCRAFGLRGPTGGRWRRGGAPGWRARAPRTRRACRRT</sequence>
<accession>A0ABN9T4J2</accession>
<comment type="caution">
    <text evidence="1">The sequence shown here is derived from an EMBL/GenBank/DDBJ whole genome shotgun (WGS) entry which is preliminary data.</text>
</comment>
<dbReference type="Proteomes" id="UP001189429">
    <property type="component" value="Unassembled WGS sequence"/>
</dbReference>
<evidence type="ECO:0000313" key="2">
    <source>
        <dbReference type="Proteomes" id="UP001189429"/>
    </source>
</evidence>
<gene>
    <name evidence="1" type="ORF">PCOR1329_LOCUS35481</name>
</gene>
<protein>
    <submittedName>
        <fullName evidence="1">Uncharacterized protein</fullName>
    </submittedName>
</protein>
<proteinExistence type="predicted"/>
<keyword evidence="2" id="KW-1185">Reference proteome</keyword>
<reference evidence="1" key="1">
    <citation type="submission" date="2023-10" db="EMBL/GenBank/DDBJ databases">
        <authorList>
            <person name="Chen Y."/>
            <person name="Shah S."/>
            <person name="Dougan E. K."/>
            <person name="Thang M."/>
            <person name="Chan C."/>
        </authorList>
    </citation>
    <scope>NUCLEOTIDE SEQUENCE [LARGE SCALE GENOMIC DNA]</scope>
</reference>
<evidence type="ECO:0000313" key="1">
    <source>
        <dbReference type="EMBL" id="CAK0839927.1"/>
    </source>
</evidence>
<dbReference type="EMBL" id="CAUYUJ010014334">
    <property type="protein sequence ID" value="CAK0839927.1"/>
    <property type="molecule type" value="Genomic_DNA"/>
</dbReference>
<organism evidence="1 2">
    <name type="scientific">Prorocentrum cordatum</name>
    <dbReference type="NCBI Taxonomy" id="2364126"/>
    <lineage>
        <taxon>Eukaryota</taxon>
        <taxon>Sar</taxon>
        <taxon>Alveolata</taxon>
        <taxon>Dinophyceae</taxon>
        <taxon>Prorocentrales</taxon>
        <taxon>Prorocentraceae</taxon>
        <taxon>Prorocentrum</taxon>
    </lineage>
</organism>